<evidence type="ECO:0000256" key="3">
    <source>
        <dbReference type="ARBA" id="ARBA00023082"/>
    </source>
</evidence>
<accession>A0A6I6GXI9</accession>
<dbReference type="InterPro" id="IPR013325">
    <property type="entry name" value="RNA_pol_sigma_r2"/>
</dbReference>
<dbReference type="Gene3D" id="1.10.1740.10">
    <property type="match status" value="1"/>
</dbReference>
<keyword evidence="4" id="KW-0804">Transcription</keyword>
<name>A0A6I6GXI9_9BACT</name>
<dbReference type="Pfam" id="PF08281">
    <property type="entry name" value="Sigma70_r4_2"/>
    <property type="match status" value="1"/>
</dbReference>
<dbReference type="GO" id="GO:0006352">
    <property type="term" value="P:DNA-templated transcription initiation"/>
    <property type="evidence" value="ECO:0007669"/>
    <property type="project" value="InterPro"/>
</dbReference>
<gene>
    <name evidence="7" type="ORF">GLV81_03590</name>
</gene>
<dbReference type="InterPro" id="IPR039425">
    <property type="entry name" value="RNA_pol_sigma-70-like"/>
</dbReference>
<dbReference type="NCBIfam" id="TIGR02937">
    <property type="entry name" value="sigma70-ECF"/>
    <property type="match status" value="1"/>
</dbReference>
<dbReference type="PANTHER" id="PTHR43133:SF46">
    <property type="entry name" value="RNA POLYMERASE SIGMA-70 FACTOR ECF SUBFAMILY"/>
    <property type="match status" value="1"/>
</dbReference>
<feature type="domain" description="RNA polymerase sigma-70 region 2" evidence="5">
    <location>
        <begin position="26"/>
        <end position="94"/>
    </location>
</feature>
<evidence type="ECO:0000313" key="7">
    <source>
        <dbReference type="EMBL" id="QGW27311.1"/>
    </source>
</evidence>
<dbReference type="Proteomes" id="UP000426027">
    <property type="component" value="Chromosome"/>
</dbReference>
<dbReference type="PANTHER" id="PTHR43133">
    <property type="entry name" value="RNA POLYMERASE ECF-TYPE SIGMA FACTO"/>
    <property type="match status" value="1"/>
</dbReference>
<keyword evidence="2" id="KW-0805">Transcription regulation</keyword>
<dbReference type="RefSeq" id="WP_157476953.1">
    <property type="nucleotide sequence ID" value="NZ_CP046566.1"/>
</dbReference>
<dbReference type="Gene3D" id="1.10.10.10">
    <property type="entry name" value="Winged helix-like DNA-binding domain superfamily/Winged helix DNA-binding domain"/>
    <property type="match status" value="1"/>
</dbReference>
<sequence length="181" mass="20638">MNASKQDISWMIEGCIANNRKAQELLYRSLYDFAMTIALRYSRDEADAADILSMAFVRVFKHIRQYDAAKGSFHAWLKRIVVNEGLDHIKSRSKFDSPEELDAAAEVMIEHTVIEQISAGDILQLVQKLPPATHAVFVLYVVEGYNHREIAEQLQISEGTSKWHLSEARKSLQKMLTSSVR</sequence>
<dbReference type="InterPro" id="IPR013324">
    <property type="entry name" value="RNA_pol_sigma_r3/r4-like"/>
</dbReference>
<protein>
    <submittedName>
        <fullName evidence="7">Sigma-70 family RNA polymerase sigma factor</fullName>
    </submittedName>
</protein>
<dbReference type="SUPFAM" id="SSF88659">
    <property type="entry name" value="Sigma3 and sigma4 domains of RNA polymerase sigma factors"/>
    <property type="match status" value="1"/>
</dbReference>
<evidence type="ECO:0000256" key="1">
    <source>
        <dbReference type="ARBA" id="ARBA00010641"/>
    </source>
</evidence>
<evidence type="ECO:0000259" key="5">
    <source>
        <dbReference type="Pfam" id="PF04542"/>
    </source>
</evidence>
<dbReference type="AlphaFoldDB" id="A0A6I6GXI9"/>
<dbReference type="Pfam" id="PF04542">
    <property type="entry name" value="Sigma70_r2"/>
    <property type="match status" value="1"/>
</dbReference>
<dbReference type="EMBL" id="CP046566">
    <property type="protein sequence ID" value="QGW27311.1"/>
    <property type="molecule type" value="Genomic_DNA"/>
</dbReference>
<dbReference type="InterPro" id="IPR013249">
    <property type="entry name" value="RNA_pol_sigma70_r4_t2"/>
</dbReference>
<evidence type="ECO:0000259" key="6">
    <source>
        <dbReference type="Pfam" id="PF08281"/>
    </source>
</evidence>
<dbReference type="InterPro" id="IPR014284">
    <property type="entry name" value="RNA_pol_sigma-70_dom"/>
</dbReference>
<dbReference type="KEGG" id="fls:GLV81_03590"/>
<keyword evidence="8" id="KW-1185">Reference proteome</keyword>
<dbReference type="InterPro" id="IPR007627">
    <property type="entry name" value="RNA_pol_sigma70_r2"/>
</dbReference>
<reference evidence="7 8" key="1">
    <citation type="submission" date="2019-11" db="EMBL/GenBank/DDBJ databases">
        <authorList>
            <person name="Im W.T."/>
        </authorList>
    </citation>
    <scope>NUCLEOTIDE SEQUENCE [LARGE SCALE GENOMIC DNA]</scope>
    <source>
        <strain evidence="7 8">SB-02</strain>
    </source>
</reference>
<keyword evidence="3" id="KW-0731">Sigma factor</keyword>
<organism evidence="7 8">
    <name type="scientific">Phnomibacter ginsenosidimutans</name>
    <dbReference type="NCBI Taxonomy" id="2676868"/>
    <lineage>
        <taxon>Bacteria</taxon>
        <taxon>Pseudomonadati</taxon>
        <taxon>Bacteroidota</taxon>
        <taxon>Chitinophagia</taxon>
        <taxon>Chitinophagales</taxon>
        <taxon>Chitinophagaceae</taxon>
        <taxon>Phnomibacter</taxon>
    </lineage>
</organism>
<dbReference type="GO" id="GO:0003677">
    <property type="term" value="F:DNA binding"/>
    <property type="evidence" value="ECO:0007669"/>
    <property type="project" value="InterPro"/>
</dbReference>
<evidence type="ECO:0000256" key="4">
    <source>
        <dbReference type="ARBA" id="ARBA00023163"/>
    </source>
</evidence>
<comment type="similarity">
    <text evidence="1">Belongs to the sigma-70 factor family. ECF subfamily.</text>
</comment>
<evidence type="ECO:0000256" key="2">
    <source>
        <dbReference type="ARBA" id="ARBA00023015"/>
    </source>
</evidence>
<feature type="domain" description="RNA polymerase sigma factor 70 region 4 type 2" evidence="6">
    <location>
        <begin position="121"/>
        <end position="172"/>
    </location>
</feature>
<dbReference type="SUPFAM" id="SSF88946">
    <property type="entry name" value="Sigma2 domain of RNA polymerase sigma factors"/>
    <property type="match status" value="1"/>
</dbReference>
<proteinExistence type="inferred from homology"/>
<dbReference type="InterPro" id="IPR036388">
    <property type="entry name" value="WH-like_DNA-bd_sf"/>
</dbReference>
<dbReference type="GO" id="GO:0016987">
    <property type="term" value="F:sigma factor activity"/>
    <property type="evidence" value="ECO:0007669"/>
    <property type="project" value="UniProtKB-KW"/>
</dbReference>
<evidence type="ECO:0000313" key="8">
    <source>
        <dbReference type="Proteomes" id="UP000426027"/>
    </source>
</evidence>